<dbReference type="OrthoDB" id="8919996at2759"/>
<reference evidence="1 2" key="1">
    <citation type="submission" date="2021-06" db="EMBL/GenBank/DDBJ databases">
        <title>Chromosome-level genome assembly of the red-tail catfish (Hemibagrus wyckioides).</title>
        <authorList>
            <person name="Shao F."/>
        </authorList>
    </citation>
    <scope>NUCLEOTIDE SEQUENCE [LARGE SCALE GENOMIC DNA]</scope>
    <source>
        <strain evidence="1">EC202008001</strain>
        <tissue evidence="1">Blood</tissue>
    </source>
</reference>
<comment type="caution">
    <text evidence="1">The sequence shown here is derived from an EMBL/GenBank/DDBJ whole genome shotgun (WGS) entry which is preliminary data.</text>
</comment>
<dbReference type="EMBL" id="JAHKSW010000018">
    <property type="protein sequence ID" value="KAG7320696.1"/>
    <property type="molecule type" value="Genomic_DNA"/>
</dbReference>
<gene>
    <name evidence="1" type="ORF">KOW79_015111</name>
</gene>
<evidence type="ECO:0000313" key="2">
    <source>
        <dbReference type="Proteomes" id="UP000824219"/>
    </source>
</evidence>
<proteinExistence type="predicted"/>
<evidence type="ECO:0000313" key="1">
    <source>
        <dbReference type="EMBL" id="KAG7320696.1"/>
    </source>
</evidence>
<sequence>MASKPVISGGKRLRDPSVQPLKIKFLINIPLKVDSEEQAKARCGYLLDKLPGGFREEDRIITKGKNGKNVLEDVAVIFGMNGKYTPGLDKVLKKLQDFEYDCKDTHIKHSVITYTWGKGGTIAQELPDPNPAEDLIPYQDIREYLKNNDATKELVEELRGKDPHCLLYFSFVDSDTVNFNSIYSEYIQTVREELRKDKVPPTVMSTGYEVNRNSEHHIATWLDRMTRVAVAEVHPLLVYYPEPNFCVLVRHGLNTIMESFIKPNRNKNQPRVMESAVLIRRVKERENFKAVFSDKEPIHIDTPGRFKLSGKGLVTGQSALEGMNLAICTYANGVLTNARVYNKEQAGPSDPVKQGKLPKGITGINRAFIIDLYNCKDDMQFEELVKKNPYDINGKVATILVEAIRAARKYRNVIYELDEMFAKLEISSSSSASSSSLLNCEK</sequence>
<keyword evidence="2" id="KW-1185">Reference proteome</keyword>
<name>A0A9D3NC63_9TELE</name>
<protein>
    <submittedName>
        <fullName evidence="1">Uncharacterized protein</fullName>
    </submittedName>
</protein>
<dbReference type="AlphaFoldDB" id="A0A9D3NC63"/>
<accession>A0A9D3NC63</accession>
<organism evidence="1 2">
    <name type="scientific">Hemibagrus wyckioides</name>
    <dbReference type="NCBI Taxonomy" id="337641"/>
    <lineage>
        <taxon>Eukaryota</taxon>
        <taxon>Metazoa</taxon>
        <taxon>Chordata</taxon>
        <taxon>Craniata</taxon>
        <taxon>Vertebrata</taxon>
        <taxon>Euteleostomi</taxon>
        <taxon>Actinopterygii</taxon>
        <taxon>Neopterygii</taxon>
        <taxon>Teleostei</taxon>
        <taxon>Ostariophysi</taxon>
        <taxon>Siluriformes</taxon>
        <taxon>Bagridae</taxon>
        <taxon>Hemibagrus</taxon>
    </lineage>
</organism>
<dbReference type="Proteomes" id="UP000824219">
    <property type="component" value="Linkage Group LG18"/>
</dbReference>